<evidence type="ECO:0000313" key="3">
    <source>
        <dbReference type="Proteomes" id="UP000189703"/>
    </source>
</evidence>
<dbReference type="Proteomes" id="UP000189703">
    <property type="component" value="Unplaced"/>
</dbReference>
<dbReference type="RefSeq" id="XP_019055376.1">
    <property type="nucleotide sequence ID" value="XM_019199831.1"/>
</dbReference>
<reference evidence="4" key="1">
    <citation type="submission" date="2025-08" db="UniProtKB">
        <authorList>
            <consortium name="RefSeq"/>
        </authorList>
    </citation>
    <scope>IDENTIFICATION</scope>
</reference>
<dbReference type="KEGG" id="nnu:109115596"/>
<keyword evidence="3" id="KW-1185">Reference proteome</keyword>
<feature type="coiled-coil region" evidence="1">
    <location>
        <begin position="39"/>
        <end position="73"/>
    </location>
</feature>
<gene>
    <name evidence="4" type="primary">LOC109115596</name>
</gene>
<organism evidence="3 4">
    <name type="scientific">Nelumbo nucifera</name>
    <name type="common">Sacred lotus</name>
    <dbReference type="NCBI Taxonomy" id="4432"/>
    <lineage>
        <taxon>Eukaryota</taxon>
        <taxon>Viridiplantae</taxon>
        <taxon>Streptophyta</taxon>
        <taxon>Embryophyta</taxon>
        <taxon>Tracheophyta</taxon>
        <taxon>Spermatophyta</taxon>
        <taxon>Magnoliopsida</taxon>
        <taxon>Proteales</taxon>
        <taxon>Nelumbonaceae</taxon>
        <taxon>Nelumbo</taxon>
    </lineage>
</organism>
<dbReference type="OrthoDB" id="1883432at2759"/>
<dbReference type="InParanoid" id="A0A1U8QB94"/>
<sequence length="74" mass="8150">MSGTMGGTSTPHSLTSKGEPSNSGSINIQMITDFITRLDEAAKRRLDSMNQKLRDMERQMEALETNIKNSFDGA</sequence>
<feature type="compositionally biased region" description="Polar residues" evidence="2">
    <location>
        <begin position="7"/>
        <end position="26"/>
    </location>
</feature>
<proteinExistence type="predicted"/>
<accession>A0A1U8QB94</accession>
<evidence type="ECO:0000313" key="4">
    <source>
        <dbReference type="RefSeq" id="XP_019055376.1"/>
    </source>
</evidence>
<evidence type="ECO:0000256" key="1">
    <source>
        <dbReference type="SAM" id="Coils"/>
    </source>
</evidence>
<feature type="region of interest" description="Disordered" evidence="2">
    <location>
        <begin position="1"/>
        <end position="26"/>
    </location>
</feature>
<dbReference type="Gene3D" id="1.20.5.110">
    <property type="match status" value="1"/>
</dbReference>
<protein>
    <submittedName>
        <fullName evidence="4">Probable protein BRICK1</fullName>
    </submittedName>
</protein>
<keyword evidence="1" id="KW-0175">Coiled coil</keyword>
<name>A0A1U8QB94_NELNU</name>
<evidence type="ECO:0000256" key="2">
    <source>
        <dbReference type="SAM" id="MobiDB-lite"/>
    </source>
</evidence>
<dbReference type="AlphaFoldDB" id="A0A1U8QB94"/>
<dbReference type="GeneID" id="109115596"/>